<proteinExistence type="predicted"/>
<sequence length="704" mass="75094">MAVEVDHQAFFESSARSSPELSFESQQHLEFESVSLSSILDQGSVSFGKYSTEALAWEKRSVFPHDRFQEELDKFKNPGLVAQKKAYFEEYYKKLRAIKGLQAQQQEFTQRDACQVAQSSTTEIENNVNSTVSKDENNVSQIPISDNSTITSLNSSPGGTVCDSGQDTEAQWCKNSLSTVKDGMKNITSLFSSTIKAKHSTKRTSSSQNSPSGSMKTASKKSLVSSSVSHKTNQPKKQVPGLQAKGTVASLSGTAKNAIKESEKPKPTHRKITQRTDNSLLPIKKSGPKAASKTKRQTTKVCPTATVPDSLSAKGNQVSSFSSVRAHLMKQSKISPGLAGKLPPRLPVPAQSAKIVSSSSSIRTHQMKPSTTSVGLAGKLLTRSSVPVQCAKPVSSTSSTRSPVKPSTTSEGLAGKLPTRLPVPTQSAKQVSSSSSIRTPPVKPSKNSQGLAGKLLTRSSVPVQCAKPVSSTSSRRSPAKPSTTSEGSAGKLPTRLPVPTQSVMQVSSSSSLRTPPAKPSKNSQGLAGKLSKRSSIHVPCGMLVSSSSSLTRPVNPNTPPQGMDEKLPKSIPVSSLSSKSISKDKASTGGLRNLGKRSANLSSPSKSTQIIGAQLGHRSLVQGGKQKEGKEKEILELGRDPKALSSTGPRRDPKPPSSMVSNNFKTLHEKRVPKIAPWQSGDEKRGRISTATKSARRQMRPSRQ</sequence>
<feature type="compositionally biased region" description="Polar residues" evidence="1">
    <location>
        <begin position="599"/>
        <end position="611"/>
    </location>
</feature>
<feature type="compositionally biased region" description="Polar residues" evidence="1">
    <location>
        <begin position="362"/>
        <end position="374"/>
    </location>
</feature>
<dbReference type="EMBL" id="JBCGBO010000005">
    <property type="protein sequence ID" value="KAK9200047.1"/>
    <property type="molecule type" value="Genomic_DNA"/>
</dbReference>
<feature type="region of interest" description="Disordered" evidence="1">
    <location>
        <begin position="280"/>
        <end position="301"/>
    </location>
</feature>
<feature type="compositionally biased region" description="Polar residues" evidence="1">
    <location>
        <begin position="544"/>
        <end position="555"/>
    </location>
</feature>
<feature type="compositionally biased region" description="Low complexity" evidence="1">
    <location>
        <begin position="501"/>
        <end position="511"/>
    </location>
</feature>
<reference evidence="2 3" key="1">
    <citation type="submission" date="2024-05" db="EMBL/GenBank/DDBJ databases">
        <title>Haplotype-resolved chromosome-level genome assembly of Huyou (Citrus changshanensis).</title>
        <authorList>
            <person name="Miao C."/>
            <person name="Chen W."/>
            <person name="Wu Y."/>
            <person name="Wang L."/>
            <person name="Zhao S."/>
            <person name="Grierson D."/>
            <person name="Xu C."/>
            <person name="Chen K."/>
        </authorList>
    </citation>
    <scope>NUCLEOTIDE SEQUENCE [LARGE SCALE GENOMIC DNA]</scope>
    <source>
        <strain evidence="2">01-14</strain>
        <tissue evidence="2">Leaf</tissue>
    </source>
</reference>
<feature type="compositionally biased region" description="Basic and acidic residues" evidence="1">
    <location>
        <begin position="625"/>
        <end position="642"/>
    </location>
</feature>
<comment type="caution">
    <text evidence="2">The sequence shown here is derived from an EMBL/GenBank/DDBJ whole genome shotgun (WGS) entry which is preliminary data.</text>
</comment>
<feature type="region of interest" description="Disordered" evidence="1">
    <location>
        <begin position="353"/>
        <end position="376"/>
    </location>
</feature>
<dbReference type="PANTHER" id="PTHR47067">
    <property type="entry name" value="TPX2 (TARGETING PROTEIN FOR XKLP2) PROTEIN FAMILY-RELATED"/>
    <property type="match status" value="1"/>
</dbReference>
<feature type="compositionally biased region" description="Basic residues" evidence="1">
    <location>
        <begin position="694"/>
        <end position="704"/>
    </location>
</feature>
<feature type="region of interest" description="Disordered" evidence="1">
    <location>
        <begin position="388"/>
        <end position="704"/>
    </location>
</feature>
<evidence type="ECO:0000313" key="2">
    <source>
        <dbReference type="EMBL" id="KAK9200047.1"/>
    </source>
</evidence>
<dbReference type="Proteomes" id="UP001428341">
    <property type="component" value="Unassembled WGS sequence"/>
</dbReference>
<dbReference type="PANTHER" id="PTHR47067:SF4">
    <property type="entry name" value="PROTEIN WVD2-LIKE 7 ISOFORM X1"/>
    <property type="match status" value="1"/>
</dbReference>
<gene>
    <name evidence="2" type="ORF">WN944_015242</name>
</gene>
<evidence type="ECO:0000313" key="3">
    <source>
        <dbReference type="Proteomes" id="UP001428341"/>
    </source>
</evidence>
<feature type="compositionally biased region" description="Low complexity" evidence="1">
    <location>
        <begin position="220"/>
        <end position="229"/>
    </location>
</feature>
<evidence type="ECO:0000256" key="1">
    <source>
        <dbReference type="SAM" id="MobiDB-lite"/>
    </source>
</evidence>
<feature type="compositionally biased region" description="Polar residues" evidence="1">
    <location>
        <begin position="203"/>
        <end position="217"/>
    </location>
</feature>
<feature type="compositionally biased region" description="Low complexity" evidence="1">
    <location>
        <begin position="569"/>
        <end position="580"/>
    </location>
</feature>
<feature type="compositionally biased region" description="Low complexity" evidence="1">
    <location>
        <begin position="392"/>
        <end position="410"/>
    </location>
</feature>
<feature type="region of interest" description="Disordered" evidence="1">
    <location>
        <begin position="146"/>
        <end position="166"/>
    </location>
</feature>
<feature type="compositionally biased region" description="Polar residues" evidence="1">
    <location>
        <begin position="469"/>
        <end position="487"/>
    </location>
</feature>
<protein>
    <submittedName>
        <fullName evidence="2">Uncharacterized protein</fullName>
    </submittedName>
</protein>
<name>A0AAP0QQW6_9ROSI</name>
<feature type="region of interest" description="Disordered" evidence="1">
    <location>
        <begin position="194"/>
        <end position="248"/>
    </location>
</feature>
<dbReference type="InterPro" id="IPR044216">
    <property type="entry name" value="WDL7"/>
</dbReference>
<organism evidence="2 3">
    <name type="scientific">Citrus x changshan-huyou</name>
    <dbReference type="NCBI Taxonomy" id="2935761"/>
    <lineage>
        <taxon>Eukaryota</taxon>
        <taxon>Viridiplantae</taxon>
        <taxon>Streptophyta</taxon>
        <taxon>Embryophyta</taxon>
        <taxon>Tracheophyta</taxon>
        <taxon>Spermatophyta</taxon>
        <taxon>Magnoliopsida</taxon>
        <taxon>eudicotyledons</taxon>
        <taxon>Gunneridae</taxon>
        <taxon>Pentapetalae</taxon>
        <taxon>rosids</taxon>
        <taxon>malvids</taxon>
        <taxon>Sapindales</taxon>
        <taxon>Rutaceae</taxon>
        <taxon>Aurantioideae</taxon>
        <taxon>Citrus</taxon>
    </lineage>
</organism>
<accession>A0AAP0QQW6</accession>
<dbReference type="AlphaFoldDB" id="A0AAP0QQW6"/>
<keyword evidence="3" id="KW-1185">Reference proteome</keyword>